<dbReference type="PANTHER" id="PTHR11351">
    <property type="entry name" value="ACYL-COA DESATURASE"/>
    <property type="match status" value="1"/>
</dbReference>
<evidence type="ECO:0000256" key="4">
    <source>
        <dbReference type="ARBA" id="ARBA00022692"/>
    </source>
</evidence>
<keyword evidence="11 12" id="KW-0275">Fatty acid biosynthesis</keyword>
<dbReference type="Proteomes" id="UP001107558">
    <property type="component" value="Chromosome 1"/>
</dbReference>
<keyword evidence="16" id="KW-1185">Reference proteome</keyword>
<dbReference type="AlphaFoldDB" id="A0A9J6CKY5"/>
<evidence type="ECO:0000259" key="14">
    <source>
        <dbReference type="Pfam" id="PF00487"/>
    </source>
</evidence>
<evidence type="ECO:0000256" key="9">
    <source>
        <dbReference type="ARBA" id="ARBA00023098"/>
    </source>
</evidence>
<name>A0A9J6CKY5_POLVA</name>
<comment type="caution">
    <text evidence="15">The sequence shown here is derived from an EMBL/GenBank/DDBJ whole genome shotgun (WGS) entry which is preliminary data.</text>
</comment>
<dbReference type="PANTHER" id="PTHR11351:SF31">
    <property type="entry name" value="DESATURASE 1, ISOFORM A-RELATED"/>
    <property type="match status" value="1"/>
</dbReference>
<comment type="cofactor">
    <cofactor evidence="12">
        <name>Fe(2+)</name>
        <dbReference type="ChEBI" id="CHEBI:29033"/>
    </cofactor>
</comment>
<dbReference type="GO" id="GO:0005506">
    <property type="term" value="F:iron ion binding"/>
    <property type="evidence" value="ECO:0007669"/>
    <property type="project" value="TreeGrafter"/>
</dbReference>
<organism evidence="15 16">
    <name type="scientific">Polypedilum vanderplanki</name>
    <name type="common">Sleeping chironomid midge</name>
    <dbReference type="NCBI Taxonomy" id="319348"/>
    <lineage>
        <taxon>Eukaryota</taxon>
        <taxon>Metazoa</taxon>
        <taxon>Ecdysozoa</taxon>
        <taxon>Arthropoda</taxon>
        <taxon>Hexapoda</taxon>
        <taxon>Insecta</taxon>
        <taxon>Pterygota</taxon>
        <taxon>Neoptera</taxon>
        <taxon>Endopterygota</taxon>
        <taxon>Diptera</taxon>
        <taxon>Nematocera</taxon>
        <taxon>Chironomoidea</taxon>
        <taxon>Chironomidae</taxon>
        <taxon>Chironominae</taxon>
        <taxon>Polypedilum</taxon>
        <taxon>Polypedilum</taxon>
    </lineage>
</organism>
<evidence type="ECO:0000256" key="11">
    <source>
        <dbReference type="ARBA" id="ARBA00023160"/>
    </source>
</evidence>
<keyword evidence="7 12" id="KW-0560">Oxidoreductase</keyword>
<feature type="domain" description="Fatty acid desaturase" evidence="14">
    <location>
        <begin position="73"/>
        <end position="286"/>
    </location>
</feature>
<evidence type="ECO:0000256" key="8">
    <source>
        <dbReference type="ARBA" id="ARBA00023004"/>
    </source>
</evidence>
<dbReference type="EMBL" id="JADBJN010000001">
    <property type="protein sequence ID" value="KAG5682906.1"/>
    <property type="molecule type" value="Genomic_DNA"/>
</dbReference>
<evidence type="ECO:0000256" key="12">
    <source>
        <dbReference type="RuleBase" id="RU000581"/>
    </source>
</evidence>
<evidence type="ECO:0000313" key="16">
    <source>
        <dbReference type="Proteomes" id="UP001107558"/>
    </source>
</evidence>
<evidence type="ECO:0000256" key="1">
    <source>
        <dbReference type="ARBA" id="ARBA00004141"/>
    </source>
</evidence>
<dbReference type="InterPro" id="IPR005804">
    <property type="entry name" value="FA_desaturase_dom"/>
</dbReference>
<feature type="transmembrane region" description="Helical" evidence="13">
    <location>
        <begin position="80"/>
        <end position="99"/>
    </location>
</feature>
<comment type="similarity">
    <text evidence="2 12">Belongs to the fatty acid desaturase type 1 family.</text>
</comment>
<feature type="transmembrane region" description="Helical" evidence="13">
    <location>
        <begin position="225"/>
        <end position="245"/>
    </location>
</feature>
<evidence type="ECO:0000256" key="10">
    <source>
        <dbReference type="ARBA" id="ARBA00023136"/>
    </source>
</evidence>
<comment type="domain">
    <text evidence="12">The histidine box domains are involved in binding the catalytic metal ions.</text>
</comment>
<dbReference type="GO" id="GO:0004768">
    <property type="term" value="F:stearoyl-CoA 9-desaturase activity"/>
    <property type="evidence" value="ECO:0007669"/>
    <property type="project" value="TreeGrafter"/>
</dbReference>
<dbReference type="GO" id="GO:0006636">
    <property type="term" value="P:unsaturated fatty acid biosynthetic process"/>
    <property type="evidence" value="ECO:0007669"/>
    <property type="project" value="TreeGrafter"/>
</dbReference>
<sequence>MVTKFIDRLVDRKKKSDEVIDSNNNVVKDFKDVERPSLCGEDDYKLEIVWRNVFIFLYLHACAVYGFLLPKVTWSGVVLAWAYGFMCAFGTTIGAHRLYTHRAFRANKPLQCILLFWQTMAMQNSMYEWVRDHRVHHKYTDTNADPHNAKRGFFFSHMGWLMCKKHPDVKKFGAKIDMSDLENDPLVMFQHKNYLPLALLVGLIIPILLGLYCGESFTVVWHGHILRYLVGLHLVWCINSVAHYWGTKPYDKYITSTDSYLVGTFGLGEGWHNYHHVFPFDYKCAELPTYWCNLSLMLIDFFAYIGWATDLKTVSPATVMRRIERTGDGTKEIYYKEEGNSKCIEIYTDSKNNDIWGFDDTDMTAEYKSCIDIYNKKFD</sequence>
<dbReference type="OrthoDB" id="10260134at2759"/>
<comment type="subcellular location">
    <subcellularLocation>
        <location evidence="1">Membrane</location>
        <topology evidence="1">Multi-pass membrane protein</topology>
    </subcellularLocation>
</comment>
<evidence type="ECO:0000256" key="6">
    <source>
        <dbReference type="ARBA" id="ARBA00022989"/>
    </source>
</evidence>
<evidence type="ECO:0000256" key="2">
    <source>
        <dbReference type="ARBA" id="ARBA00009295"/>
    </source>
</evidence>
<reference evidence="15" key="1">
    <citation type="submission" date="2021-03" db="EMBL/GenBank/DDBJ databases">
        <title>Chromosome level genome of the anhydrobiotic midge Polypedilum vanderplanki.</title>
        <authorList>
            <person name="Yoshida Y."/>
            <person name="Kikawada T."/>
            <person name="Gusev O."/>
        </authorList>
    </citation>
    <scope>NUCLEOTIDE SEQUENCE</scope>
    <source>
        <strain evidence="15">NIAS01</strain>
        <tissue evidence="15">Whole body or cell culture</tissue>
    </source>
</reference>
<proteinExistence type="inferred from homology"/>
<evidence type="ECO:0000256" key="7">
    <source>
        <dbReference type="ARBA" id="ARBA00023002"/>
    </source>
</evidence>
<keyword evidence="8" id="KW-0408">Iron</keyword>
<keyword evidence="10 13" id="KW-0472">Membrane</keyword>
<keyword evidence="9" id="KW-0443">Lipid metabolism</keyword>
<evidence type="ECO:0000313" key="15">
    <source>
        <dbReference type="EMBL" id="KAG5682906.1"/>
    </source>
</evidence>
<feature type="transmembrane region" description="Helical" evidence="13">
    <location>
        <begin position="194"/>
        <end position="213"/>
    </location>
</feature>
<keyword evidence="6 13" id="KW-1133">Transmembrane helix</keyword>
<dbReference type="GO" id="GO:0005789">
    <property type="term" value="C:endoplasmic reticulum membrane"/>
    <property type="evidence" value="ECO:0007669"/>
    <property type="project" value="TreeGrafter"/>
</dbReference>
<dbReference type="CDD" id="cd03505">
    <property type="entry name" value="Delta9-FADS-like"/>
    <property type="match status" value="1"/>
</dbReference>
<gene>
    <name evidence="15" type="ORF">PVAND_012224</name>
</gene>
<evidence type="ECO:0000256" key="3">
    <source>
        <dbReference type="ARBA" id="ARBA00022516"/>
    </source>
</evidence>
<feature type="transmembrane region" description="Helical" evidence="13">
    <location>
        <begin position="48"/>
        <end position="68"/>
    </location>
</feature>
<keyword evidence="4 12" id="KW-0812">Transmembrane</keyword>
<accession>A0A9J6CKY5</accession>
<evidence type="ECO:0000256" key="13">
    <source>
        <dbReference type="SAM" id="Phobius"/>
    </source>
</evidence>
<keyword evidence="3 12" id="KW-0444">Lipid biosynthesis</keyword>
<dbReference type="Pfam" id="PF00487">
    <property type="entry name" value="FA_desaturase"/>
    <property type="match status" value="1"/>
</dbReference>
<dbReference type="InterPro" id="IPR015876">
    <property type="entry name" value="Acyl-CoA_DS"/>
</dbReference>
<dbReference type="PRINTS" id="PR00075">
    <property type="entry name" value="FACDDSATRASE"/>
</dbReference>
<protein>
    <recommendedName>
        <fullName evidence="14">Fatty acid desaturase domain-containing protein</fullName>
    </recommendedName>
</protein>
<keyword evidence="5" id="KW-0276">Fatty acid metabolism</keyword>
<evidence type="ECO:0000256" key="5">
    <source>
        <dbReference type="ARBA" id="ARBA00022832"/>
    </source>
</evidence>